<dbReference type="PANTHER" id="PTHR43775">
    <property type="entry name" value="FATTY ACID SYNTHASE"/>
    <property type="match status" value="1"/>
</dbReference>
<dbReference type="InterPro" id="IPR016039">
    <property type="entry name" value="Thiolase-like"/>
</dbReference>
<name>A0A7W3QR36_ACTNM</name>
<evidence type="ECO:0000313" key="7">
    <source>
        <dbReference type="Proteomes" id="UP000572680"/>
    </source>
</evidence>
<dbReference type="GO" id="GO:0006633">
    <property type="term" value="P:fatty acid biosynthetic process"/>
    <property type="evidence" value="ECO:0007669"/>
    <property type="project" value="InterPro"/>
</dbReference>
<comment type="similarity">
    <text evidence="4">Belongs to the thiolase-like superfamily. Beta-ketoacyl-ACP synthases family.</text>
</comment>
<dbReference type="RefSeq" id="WP_182848295.1">
    <property type="nucleotide sequence ID" value="NZ_BAAALP010000044.1"/>
</dbReference>
<dbReference type="InterPro" id="IPR018201">
    <property type="entry name" value="Ketoacyl_synth_AS"/>
</dbReference>
<evidence type="ECO:0000259" key="5">
    <source>
        <dbReference type="PROSITE" id="PS52004"/>
    </source>
</evidence>
<dbReference type="InterPro" id="IPR014031">
    <property type="entry name" value="Ketoacyl_synth_C"/>
</dbReference>
<sequence>MLGANVEQAGQELVAVIGMGGRFPGARGVEEFWRLLVGNVDAFHDPVPGAPGRTVSRHGGFVGDPFHFDAGFFGISPTEARGMDPQQRLLLQVVWEALEDAGIRPSALAGSRTGVFVGQVTAEYGERTQDPENDDVRYTAGSRLRAVGAGRVSYALDLRGPSVMVDTACSSSLVAVHMARQSLLTGESDIAIAAGVDLVLSPVDSLAYSRGGMLAPDGRCKFGSADADGFVRSDGVGVVVLRRLRDAEDAGDPVQAVIRGSAVTNDGRGGGLLLRFAVSGQVAVLREAARSAGVHPAGLDYVEAHGSGTQVGDGVELRALAEAATGGPDGPGGHRTRPEGVPLRVGSVKSNIGHAEAAGIAGLIKVVLMARHRLIPASLHAPVPNALLSDGALPVELVRENTPLPAEGPPPLLGVSPCRGRCRSRSRGCGGNWASSPTCASGTAWARWPPRIWRARSRWRTPPP</sequence>
<dbReference type="GO" id="GO:0005737">
    <property type="term" value="C:cytoplasm"/>
    <property type="evidence" value="ECO:0007669"/>
    <property type="project" value="TreeGrafter"/>
</dbReference>
<organism evidence="6 7">
    <name type="scientific">Actinomadura namibiensis</name>
    <dbReference type="NCBI Taxonomy" id="182080"/>
    <lineage>
        <taxon>Bacteria</taxon>
        <taxon>Bacillati</taxon>
        <taxon>Actinomycetota</taxon>
        <taxon>Actinomycetes</taxon>
        <taxon>Streptosporangiales</taxon>
        <taxon>Thermomonosporaceae</taxon>
        <taxon>Actinomadura</taxon>
    </lineage>
</organism>
<dbReference type="PROSITE" id="PS52004">
    <property type="entry name" value="KS3_2"/>
    <property type="match status" value="1"/>
</dbReference>
<evidence type="ECO:0000256" key="3">
    <source>
        <dbReference type="ARBA" id="ARBA00022679"/>
    </source>
</evidence>
<dbReference type="GO" id="GO:0004312">
    <property type="term" value="F:fatty acid synthase activity"/>
    <property type="evidence" value="ECO:0007669"/>
    <property type="project" value="TreeGrafter"/>
</dbReference>
<dbReference type="Pfam" id="PF00109">
    <property type="entry name" value="ketoacyl-synt"/>
    <property type="match status" value="1"/>
</dbReference>
<dbReference type="Pfam" id="PF02801">
    <property type="entry name" value="Ketoacyl-synt_C"/>
    <property type="match status" value="1"/>
</dbReference>
<dbReference type="GO" id="GO:0005886">
    <property type="term" value="C:plasma membrane"/>
    <property type="evidence" value="ECO:0007669"/>
    <property type="project" value="TreeGrafter"/>
</dbReference>
<dbReference type="SMART" id="SM00825">
    <property type="entry name" value="PKS_KS"/>
    <property type="match status" value="1"/>
</dbReference>
<dbReference type="InterPro" id="IPR014030">
    <property type="entry name" value="Ketoacyl_synth_N"/>
</dbReference>
<evidence type="ECO:0000256" key="2">
    <source>
        <dbReference type="ARBA" id="ARBA00022553"/>
    </source>
</evidence>
<keyword evidence="3 4" id="KW-0808">Transferase</keyword>
<dbReference type="PANTHER" id="PTHR43775:SF37">
    <property type="entry name" value="SI:DKEY-61P9.11"/>
    <property type="match status" value="1"/>
</dbReference>
<dbReference type="InterPro" id="IPR050091">
    <property type="entry name" value="PKS_NRPS_Biosynth_Enz"/>
</dbReference>
<gene>
    <name evidence="6" type="ORF">HNR61_008062</name>
</gene>
<keyword evidence="1" id="KW-0596">Phosphopantetheine</keyword>
<reference evidence="6 7" key="1">
    <citation type="submission" date="2020-08" db="EMBL/GenBank/DDBJ databases">
        <title>Genomic Encyclopedia of Type Strains, Phase IV (KMG-IV): sequencing the most valuable type-strain genomes for metagenomic binning, comparative biology and taxonomic classification.</title>
        <authorList>
            <person name="Goeker M."/>
        </authorList>
    </citation>
    <scope>NUCLEOTIDE SEQUENCE [LARGE SCALE GENOMIC DNA]</scope>
    <source>
        <strain evidence="6 7">DSM 44197</strain>
    </source>
</reference>
<evidence type="ECO:0000256" key="1">
    <source>
        <dbReference type="ARBA" id="ARBA00022450"/>
    </source>
</evidence>
<dbReference type="InterPro" id="IPR020841">
    <property type="entry name" value="PKS_Beta-ketoAc_synthase_dom"/>
</dbReference>
<dbReference type="Proteomes" id="UP000572680">
    <property type="component" value="Unassembled WGS sequence"/>
</dbReference>
<accession>A0A7W3QR36</accession>
<feature type="domain" description="Ketosynthase family 3 (KS3)" evidence="5">
    <location>
        <begin position="11"/>
        <end position="440"/>
    </location>
</feature>
<dbReference type="SUPFAM" id="SSF53901">
    <property type="entry name" value="Thiolase-like"/>
    <property type="match status" value="1"/>
</dbReference>
<keyword evidence="2" id="KW-0597">Phosphoprotein</keyword>
<evidence type="ECO:0000313" key="6">
    <source>
        <dbReference type="EMBL" id="MBA8956380.1"/>
    </source>
</evidence>
<evidence type="ECO:0000256" key="4">
    <source>
        <dbReference type="RuleBase" id="RU003694"/>
    </source>
</evidence>
<proteinExistence type="inferred from homology"/>
<dbReference type="PROSITE" id="PS00606">
    <property type="entry name" value="KS3_1"/>
    <property type="match status" value="1"/>
</dbReference>
<comment type="caution">
    <text evidence="6">The sequence shown here is derived from an EMBL/GenBank/DDBJ whole genome shotgun (WGS) entry which is preliminary data.</text>
</comment>
<dbReference type="CDD" id="cd00833">
    <property type="entry name" value="PKS"/>
    <property type="match status" value="1"/>
</dbReference>
<dbReference type="Gene3D" id="3.40.47.10">
    <property type="match status" value="1"/>
</dbReference>
<dbReference type="EMBL" id="JACJIA010000015">
    <property type="protein sequence ID" value="MBA8956380.1"/>
    <property type="molecule type" value="Genomic_DNA"/>
</dbReference>
<dbReference type="AlphaFoldDB" id="A0A7W3QR36"/>
<keyword evidence="7" id="KW-1185">Reference proteome</keyword>
<protein>
    <submittedName>
        <fullName evidence="6">Acyl transferase domain-containing protein</fullName>
    </submittedName>
</protein>
<dbReference type="GO" id="GO:0071770">
    <property type="term" value="P:DIM/DIP cell wall layer assembly"/>
    <property type="evidence" value="ECO:0007669"/>
    <property type="project" value="TreeGrafter"/>
</dbReference>
<dbReference type="GO" id="GO:0004315">
    <property type="term" value="F:3-oxoacyl-[acyl-carrier-protein] synthase activity"/>
    <property type="evidence" value="ECO:0007669"/>
    <property type="project" value="InterPro"/>
</dbReference>